<evidence type="ECO:0000313" key="3">
    <source>
        <dbReference type="Proteomes" id="UP000245250"/>
    </source>
</evidence>
<reference evidence="2 3" key="1">
    <citation type="submission" date="2018-05" db="EMBL/GenBank/DDBJ databases">
        <title>Genome sequencing of Flavobacterium sp. HYN0056.</title>
        <authorList>
            <person name="Yi H."/>
            <person name="Baek C."/>
        </authorList>
    </citation>
    <scope>NUCLEOTIDE SEQUENCE [LARGE SCALE GENOMIC DNA]</scope>
    <source>
        <strain evidence="2 3">HYN0056</strain>
    </source>
</reference>
<sequence length="121" mass="13482">MKIETVINTEIELLTAIKNSDVTALETFLHDDLLFNLPDGQTITKEFDLNSYRSGKMKIDSLEASDQIINIIGDSAVVAVTISLKGLYETTPINGVFKYIRVWKEFENNLKVIAGSCIQLA</sequence>
<name>A0A2S1YGL2_9FLAO</name>
<dbReference type="Pfam" id="PF14534">
    <property type="entry name" value="DUF4440"/>
    <property type="match status" value="1"/>
</dbReference>
<dbReference type="SUPFAM" id="SSF54427">
    <property type="entry name" value="NTF2-like"/>
    <property type="match status" value="1"/>
</dbReference>
<gene>
    <name evidence="2" type="ORF">HYN56_02705</name>
</gene>
<organism evidence="2 3">
    <name type="scientific">Flavobacterium crocinum</name>
    <dbReference type="NCBI Taxonomy" id="2183896"/>
    <lineage>
        <taxon>Bacteria</taxon>
        <taxon>Pseudomonadati</taxon>
        <taxon>Bacteroidota</taxon>
        <taxon>Flavobacteriia</taxon>
        <taxon>Flavobacteriales</taxon>
        <taxon>Flavobacteriaceae</taxon>
        <taxon>Flavobacterium</taxon>
    </lineage>
</organism>
<dbReference type="EMBL" id="CP029255">
    <property type="protein sequence ID" value="AWK03185.1"/>
    <property type="molecule type" value="Genomic_DNA"/>
</dbReference>
<dbReference type="RefSeq" id="WP_109190767.1">
    <property type="nucleotide sequence ID" value="NZ_CP029255.1"/>
</dbReference>
<dbReference type="Proteomes" id="UP000245250">
    <property type="component" value="Chromosome"/>
</dbReference>
<dbReference type="Gene3D" id="3.10.450.50">
    <property type="match status" value="1"/>
</dbReference>
<accession>A0A2S1YGL2</accession>
<dbReference type="OrthoDB" id="997066at2"/>
<feature type="domain" description="DUF4440" evidence="1">
    <location>
        <begin position="9"/>
        <end position="108"/>
    </location>
</feature>
<evidence type="ECO:0000313" key="2">
    <source>
        <dbReference type="EMBL" id="AWK03185.1"/>
    </source>
</evidence>
<dbReference type="InterPro" id="IPR027843">
    <property type="entry name" value="DUF4440"/>
</dbReference>
<dbReference type="KEGG" id="fcr:HYN56_02705"/>
<dbReference type="InterPro" id="IPR032710">
    <property type="entry name" value="NTF2-like_dom_sf"/>
</dbReference>
<dbReference type="AlphaFoldDB" id="A0A2S1YGL2"/>
<proteinExistence type="predicted"/>
<protein>
    <submittedName>
        <fullName evidence="2">DUF4440 domain-containing protein</fullName>
    </submittedName>
</protein>
<keyword evidence="3" id="KW-1185">Reference proteome</keyword>
<evidence type="ECO:0000259" key="1">
    <source>
        <dbReference type="Pfam" id="PF14534"/>
    </source>
</evidence>